<comment type="caution">
    <text evidence="5">The sequence shown here is derived from an EMBL/GenBank/DDBJ whole genome shotgun (WGS) entry which is preliminary data.</text>
</comment>
<dbReference type="InterPro" id="IPR015943">
    <property type="entry name" value="WD40/YVTN_repeat-like_dom_sf"/>
</dbReference>
<feature type="repeat" description="WD" evidence="3">
    <location>
        <begin position="156"/>
        <end position="197"/>
    </location>
</feature>
<dbReference type="PROSITE" id="PS50082">
    <property type="entry name" value="WD_REPEATS_2"/>
    <property type="match status" value="1"/>
</dbReference>
<keyword evidence="1 3" id="KW-0853">WD repeat</keyword>
<gene>
    <name evidence="5" type="ORF">CU098_013025</name>
</gene>
<evidence type="ECO:0000256" key="2">
    <source>
        <dbReference type="ARBA" id="ARBA00022737"/>
    </source>
</evidence>
<keyword evidence="2" id="KW-0677">Repeat</keyword>
<dbReference type="InterPro" id="IPR001680">
    <property type="entry name" value="WD40_rpt"/>
</dbReference>
<evidence type="ECO:0000256" key="3">
    <source>
        <dbReference type="PROSITE-ProRule" id="PRU00221"/>
    </source>
</evidence>
<dbReference type="STRING" id="4846.A0A367KVL4"/>
<dbReference type="PROSITE" id="PS50294">
    <property type="entry name" value="WD_REPEATS_REGION"/>
    <property type="match status" value="1"/>
</dbReference>
<evidence type="ECO:0000313" key="6">
    <source>
        <dbReference type="Proteomes" id="UP000253551"/>
    </source>
</evidence>
<dbReference type="EMBL" id="PJQM01000206">
    <property type="protein sequence ID" value="RCI06204.1"/>
    <property type="molecule type" value="Genomic_DNA"/>
</dbReference>
<dbReference type="Pfam" id="PF08728">
    <property type="entry name" value="CRT10"/>
    <property type="match status" value="1"/>
</dbReference>
<keyword evidence="6" id="KW-1185">Reference proteome</keyword>
<evidence type="ECO:0000256" key="1">
    <source>
        <dbReference type="ARBA" id="ARBA00022574"/>
    </source>
</evidence>
<evidence type="ECO:0000256" key="4">
    <source>
        <dbReference type="SAM" id="MobiDB-lite"/>
    </source>
</evidence>
<feature type="compositionally biased region" description="Low complexity" evidence="4">
    <location>
        <begin position="317"/>
        <end position="327"/>
    </location>
</feature>
<organism evidence="5 6">
    <name type="scientific">Rhizopus stolonifer</name>
    <name type="common">Rhizopus nigricans</name>
    <dbReference type="NCBI Taxonomy" id="4846"/>
    <lineage>
        <taxon>Eukaryota</taxon>
        <taxon>Fungi</taxon>
        <taxon>Fungi incertae sedis</taxon>
        <taxon>Mucoromycota</taxon>
        <taxon>Mucoromycotina</taxon>
        <taxon>Mucoromycetes</taxon>
        <taxon>Mucorales</taxon>
        <taxon>Mucorineae</taxon>
        <taxon>Rhizopodaceae</taxon>
        <taxon>Rhizopus</taxon>
    </lineage>
</organism>
<sequence length="584" mass="66426">MNMCAVSEVLPCTFFIAVNYKIHIYILDSINSSFKSPVKSLASSRAVNTGGGAESPHVINAIKVCRILEKEVLVSVSEWGEICIWETENLDKPPLVLRSDQKTWGITIHEEQGLLAVSSNNWKIKVFNILELTKDDPRFGKKKGPNILDETKEIEFEGHEHNIPFIDFNETGQYIASASIDGTTRVWDLCSGQMVTHHKIPFIRNREMDSWCWSVKFIKPGNFKYVVCTDPRINRRFMQRLDQGRSTSMVNVGLCNSANAPIFPAMNIGRALDLNAQEIEDEIYEEEINEDLWDNSLIRQDESVVVDYILQQRQRESNNSSSDNNTMNDDEEHDGWNEPIQGVEELFPGPMPGFFEGQMFQDINSRSVISPAPIDPIEGGWEGNADENMIGGEPTEMWGEEDLEMDIFEKSSPKSYHTLPMKDKSCQKDIGEYLMLSTAKDLFLLSTTSPKMTKIRHESDIISKVDVRSDRLLSMLDRITMVEWIPELELYIAASQKGTVALIRIIQLELEDGRQVSVFNNECYLPMDVLQSSPLYGMTVKKVLGERFSPITYQVFLFYYGGAVLGYNISRKDSCLTVDNFSYL</sequence>
<dbReference type="AlphaFoldDB" id="A0A367KVL4"/>
<protein>
    <submittedName>
        <fullName evidence="5">Uncharacterized protein</fullName>
    </submittedName>
</protein>
<dbReference type="InterPro" id="IPR014839">
    <property type="entry name" value="Crt10"/>
</dbReference>
<dbReference type="OrthoDB" id="5591786at2759"/>
<feature type="region of interest" description="Disordered" evidence="4">
    <location>
        <begin position="312"/>
        <end position="337"/>
    </location>
</feature>
<dbReference type="Gene3D" id="2.130.10.10">
    <property type="entry name" value="YVTN repeat-like/Quinoprotein amine dehydrogenase"/>
    <property type="match status" value="1"/>
</dbReference>
<dbReference type="Proteomes" id="UP000253551">
    <property type="component" value="Unassembled WGS sequence"/>
</dbReference>
<name>A0A367KVL4_RHIST</name>
<dbReference type="SMART" id="SM00320">
    <property type="entry name" value="WD40"/>
    <property type="match status" value="3"/>
</dbReference>
<evidence type="ECO:0000313" key="5">
    <source>
        <dbReference type="EMBL" id="RCI06204.1"/>
    </source>
</evidence>
<dbReference type="InterPro" id="IPR036322">
    <property type="entry name" value="WD40_repeat_dom_sf"/>
</dbReference>
<proteinExistence type="predicted"/>
<dbReference type="InterPro" id="IPR019775">
    <property type="entry name" value="WD40_repeat_CS"/>
</dbReference>
<dbReference type="PROSITE" id="PS00678">
    <property type="entry name" value="WD_REPEATS_1"/>
    <property type="match status" value="1"/>
</dbReference>
<accession>A0A367KVL4</accession>
<reference evidence="5 6" key="1">
    <citation type="journal article" date="2018" name="G3 (Bethesda)">
        <title>Phylogenetic and Phylogenomic Definition of Rhizopus Species.</title>
        <authorList>
            <person name="Gryganskyi A.P."/>
            <person name="Golan J."/>
            <person name="Dolatabadi S."/>
            <person name="Mondo S."/>
            <person name="Robb S."/>
            <person name="Idnurm A."/>
            <person name="Muszewska A."/>
            <person name="Steczkiewicz K."/>
            <person name="Masonjones S."/>
            <person name="Liao H.L."/>
            <person name="Gajdeczka M.T."/>
            <person name="Anike F."/>
            <person name="Vuek A."/>
            <person name="Anishchenko I.M."/>
            <person name="Voigt K."/>
            <person name="de Hoog G.S."/>
            <person name="Smith M.E."/>
            <person name="Heitman J."/>
            <person name="Vilgalys R."/>
            <person name="Stajich J.E."/>
        </authorList>
    </citation>
    <scope>NUCLEOTIDE SEQUENCE [LARGE SCALE GENOMIC DNA]</scope>
    <source>
        <strain evidence="5 6">LSU 92-RS-03</strain>
    </source>
</reference>
<dbReference type="SUPFAM" id="SSF50978">
    <property type="entry name" value="WD40 repeat-like"/>
    <property type="match status" value="1"/>
</dbReference>